<evidence type="ECO:0000256" key="2">
    <source>
        <dbReference type="SAM" id="Phobius"/>
    </source>
</evidence>
<feature type="region of interest" description="Disordered" evidence="1">
    <location>
        <begin position="118"/>
        <end position="143"/>
    </location>
</feature>
<dbReference type="EMBL" id="CP021983">
    <property type="protein sequence ID" value="ASC73408.1"/>
    <property type="molecule type" value="Genomic_DNA"/>
</dbReference>
<reference evidence="3 4" key="1">
    <citation type="journal article" date="2016" name="Biochim. Biophys. Acta">
        <title>Characterization of red-shifted phycobilisomes isolated from the chlorophyll f-containing cyanobacterium Halomicronema hongdechloris.</title>
        <authorList>
            <person name="Li Y."/>
            <person name="Lin Y."/>
            <person name="Garvey C.J."/>
            <person name="Birch D."/>
            <person name="Corkery R.W."/>
            <person name="Loughlin P.C."/>
            <person name="Scheer H."/>
            <person name="Willows R.D."/>
            <person name="Chen M."/>
        </authorList>
    </citation>
    <scope>NUCLEOTIDE SEQUENCE [LARGE SCALE GENOMIC DNA]</scope>
    <source>
        <strain evidence="3 4">C2206</strain>
    </source>
</reference>
<evidence type="ECO:0000313" key="4">
    <source>
        <dbReference type="Proteomes" id="UP000191901"/>
    </source>
</evidence>
<organism evidence="3 4">
    <name type="scientific">Halomicronema hongdechloris C2206</name>
    <dbReference type="NCBI Taxonomy" id="1641165"/>
    <lineage>
        <taxon>Bacteria</taxon>
        <taxon>Bacillati</taxon>
        <taxon>Cyanobacteriota</taxon>
        <taxon>Cyanophyceae</taxon>
        <taxon>Nodosilineales</taxon>
        <taxon>Nodosilineaceae</taxon>
        <taxon>Halomicronema</taxon>
    </lineage>
</organism>
<feature type="transmembrane region" description="Helical" evidence="2">
    <location>
        <begin position="95"/>
        <end position="113"/>
    </location>
</feature>
<evidence type="ECO:0000313" key="3">
    <source>
        <dbReference type="EMBL" id="ASC73408.1"/>
    </source>
</evidence>
<feature type="compositionally biased region" description="Basic and acidic residues" evidence="1">
    <location>
        <begin position="1"/>
        <end position="11"/>
    </location>
</feature>
<keyword evidence="2" id="KW-1133">Transmembrane helix</keyword>
<sequence length="273" mass="30159">MTAEEPRHSESDAAEEEAAASVPEPLTLREASSANNSQNSQANGDRSVAEASHRQRWQRGLEWASGGWQTLCQSLQTGLPRGVRRWLPMLVRSRLWLGSLVVLGILVVMVSSFNTSNTSSEQVAKRDAPSTQAKPASTPEKPEAMAMMPDPQLIADIQAQVADITATYAEDLIQSVQAEFANGVLTIHISDDWYTLMRSQQTRLSQDLLQRAQELSFSKLYLRDPQGNLVARSPVIGSNMVILQRDSPPIDEPTASYLFRIKVGDDTEISWPQ</sequence>
<accession>A0A1Z3HSX8</accession>
<feature type="region of interest" description="Disordered" evidence="1">
    <location>
        <begin position="1"/>
        <end position="53"/>
    </location>
</feature>
<name>A0A1Z3HSX8_9CYAN</name>
<proteinExistence type="predicted"/>
<dbReference type="AlphaFoldDB" id="A0A1Z3HSX8"/>
<dbReference type="OrthoDB" id="513429at2"/>
<keyword evidence="2" id="KW-0812">Transmembrane</keyword>
<feature type="compositionally biased region" description="Low complexity" evidence="1">
    <location>
        <begin position="31"/>
        <end position="43"/>
    </location>
</feature>
<protein>
    <submittedName>
        <fullName evidence="3">Uncharacterized protein</fullName>
    </submittedName>
</protein>
<gene>
    <name evidence="3" type="ORF">XM38_043750</name>
</gene>
<keyword evidence="4" id="KW-1185">Reference proteome</keyword>
<dbReference type="Proteomes" id="UP000191901">
    <property type="component" value="Chromosome"/>
</dbReference>
<dbReference type="KEGG" id="hhg:XM38_043750"/>
<evidence type="ECO:0000256" key="1">
    <source>
        <dbReference type="SAM" id="MobiDB-lite"/>
    </source>
</evidence>
<dbReference type="RefSeq" id="WP_088430940.1">
    <property type="nucleotide sequence ID" value="NZ_CP021983.2"/>
</dbReference>
<keyword evidence="2" id="KW-0472">Membrane</keyword>